<protein>
    <submittedName>
        <fullName evidence="1">Uncharacterized protein</fullName>
    </submittedName>
</protein>
<dbReference type="STRING" id="666685.R2APBS1_1660"/>
<proteinExistence type="predicted"/>
<gene>
    <name evidence="1" type="ORF">R2APBS1_1660</name>
</gene>
<dbReference type="OrthoDB" id="6058394at2"/>
<dbReference type="AlphaFoldDB" id="M4NFH1"/>
<dbReference type="RefSeq" id="WP_015447548.1">
    <property type="nucleotide sequence ID" value="NC_020541.1"/>
</dbReference>
<evidence type="ECO:0000313" key="1">
    <source>
        <dbReference type="EMBL" id="AGG88792.1"/>
    </source>
</evidence>
<reference evidence="1 2" key="1">
    <citation type="submission" date="2012-04" db="EMBL/GenBank/DDBJ databases">
        <title>Complete genome of Rhodanobacter sp. 2APBS1.</title>
        <authorList>
            <consortium name="US DOE Joint Genome Institute"/>
            <person name="Huntemann M."/>
            <person name="Wei C.-L."/>
            <person name="Han J."/>
            <person name="Detter J.C."/>
            <person name="Han C."/>
            <person name="Tapia R."/>
            <person name="Munk A.C.C."/>
            <person name="Chen A."/>
            <person name="Krypides N."/>
            <person name="Mavromatis K."/>
            <person name="Markowitz V."/>
            <person name="Szeto E."/>
            <person name="Ivanova N."/>
            <person name="Mikhailova N."/>
            <person name="Ovchinnikova G."/>
            <person name="Pagani I."/>
            <person name="Pati A."/>
            <person name="Goodwin L."/>
            <person name="Peters L."/>
            <person name="Pitluck S."/>
            <person name="Woyke T."/>
            <person name="Prakash O."/>
            <person name="Elkins J."/>
            <person name="Brown S."/>
            <person name="Palumbo A."/>
            <person name="Hemme C."/>
            <person name="Zhou J."/>
            <person name="Watson D."/>
            <person name="Jardine P."/>
            <person name="Kostka J."/>
            <person name="Green S."/>
        </authorList>
    </citation>
    <scope>NUCLEOTIDE SEQUENCE [LARGE SCALE GENOMIC DNA]</scope>
    <source>
        <strain evidence="1 2">2APBS1</strain>
    </source>
</reference>
<dbReference type="Pfam" id="PF22491">
    <property type="entry name" value="DUF6988"/>
    <property type="match status" value="1"/>
</dbReference>
<dbReference type="KEGG" id="rhd:R2APBS1_1660"/>
<name>M4NFH1_9GAMM</name>
<keyword evidence="2" id="KW-1185">Reference proteome</keyword>
<evidence type="ECO:0000313" key="2">
    <source>
        <dbReference type="Proteomes" id="UP000011859"/>
    </source>
</evidence>
<dbReference type="eggNOG" id="ENOG50313IZ">
    <property type="taxonomic scope" value="Bacteria"/>
</dbReference>
<dbReference type="HOGENOM" id="CLU_102873_0_0_6"/>
<dbReference type="EMBL" id="CP003470">
    <property type="protein sequence ID" value="AGG88792.1"/>
    <property type="molecule type" value="Genomic_DNA"/>
</dbReference>
<accession>M4NFH1</accession>
<dbReference type="Proteomes" id="UP000011859">
    <property type="component" value="Chromosome"/>
</dbReference>
<dbReference type="InterPro" id="IPR054257">
    <property type="entry name" value="DUF6988"/>
</dbReference>
<organism evidence="1 2">
    <name type="scientific">Rhodanobacter denitrificans</name>
    <dbReference type="NCBI Taxonomy" id="666685"/>
    <lineage>
        <taxon>Bacteria</taxon>
        <taxon>Pseudomonadati</taxon>
        <taxon>Pseudomonadota</taxon>
        <taxon>Gammaproteobacteria</taxon>
        <taxon>Lysobacterales</taxon>
        <taxon>Rhodanobacteraceae</taxon>
        <taxon>Rhodanobacter</taxon>
    </lineage>
</organism>
<sequence length="211" mass="23188">MPNTLAETLLLTERFEQDMEAVLADNRSDGTPRATVTGIYMALSLDHWRAIRALFADGHLVSAFVLLRCQYEATVRAFWFHFAASDEKVQRFTTIQAEDGVLKEPSAKTIAEMIKAMAGKAPAQVCRQLQEFNDSSLKPLNSYVHGGHYAALGERAMPESQRILMLRHANGLAGMMAMLSGVGSGDVGLTRRVIQVQLAHLPCLPEMVKGS</sequence>